<accession>A0A0H3J8B6</accession>
<dbReference type="InterPro" id="IPR050340">
    <property type="entry name" value="Cytosolic_Fe-S_CAF"/>
</dbReference>
<dbReference type="InterPro" id="IPR003149">
    <property type="entry name" value="Fe_hydrogenase_ssu"/>
</dbReference>
<reference evidence="5 8" key="1">
    <citation type="journal article" date="2015" name="Genome Announc.">
        <title>Complete Genome Sequence of the Nitrogen-Fixing and Solvent-Producing Clostridium pasteurianum DSM 525.</title>
        <authorList>
            <person name="Poehlein A."/>
            <person name="Grosse-Honebrink A."/>
            <person name="Zhang Y."/>
            <person name="Minton N.P."/>
            <person name="Daniel R."/>
        </authorList>
    </citation>
    <scope>NUCLEOTIDE SEQUENCE [LARGE SCALE GENOMIC DNA]</scope>
    <source>
        <strain evidence="5">DSM 525</strain>
        <strain evidence="8">DSM 525 / ATCC 6013</strain>
    </source>
</reference>
<dbReference type="KEGG" id="cpae:CPAST_c33960"/>
<keyword evidence="1" id="KW-0479">Metal-binding</keyword>
<dbReference type="Pfam" id="PF02256">
    <property type="entry name" value="Fe_hyd_SSU"/>
    <property type="match status" value="1"/>
</dbReference>
<evidence type="ECO:0000256" key="1">
    <source>
        <dbReference type="ARBA" id="ARBA00022723"/>
    </source>
</evidence>
<dbReference type="Proteomes" id="UP000028042">
    <property type="component" value="Unassembled WGS sequence"/>
</dbReference>
<evidence type="ECO:0000259" key="4">
    <source>
        <dbReference type="PROSITE" id="PS51379"/>
    </source>
</evidence>
<dbReference type="Gene3D" id="3.40.50.1780">
    <property type="match status" value="1"/>
</dbReference>
<dbReference type="Gene3D" id="3.40.950.10">
    <property type="entry name" value="Fe-only Hydrogenase (Larger Subunit), Chain L, domain 3"/>
    <property type="match status" value="1"/>
</dbReference>
<dbReference type="RefSeq" id="WP_003446424.1">
    <property type="nucleotide sequence ID" value="NZ_ANZB01000011.1"/>
</dbReference>
<evidence type="ECO:0000313" key="7">
    <source>
        <dbReference type="Proteomes" id="UP000028042"/>
    </source>
</evidence>
<dbReference type="InterPro" id="IPR017900">
    <property type="entry name" value="4Fe4S_Fe_S_CS"/>
</dbReference>
<dbReference type="Gene3D" id="4.10.260.20">
    <property type="entry name" value="Iron hydrogenase, small subunit"/>
    <property type="match status" value="1"/>
</dbReference>
<dbReference type="PROSITE" id="PS00198">
    <property type="entry name" value="4FE4S_FER_1"/>
    <property type="match status" value="1"/>
</dbReference>
<dbReference type="Proteomes" id="UP000030905">
    <property type="component" value="Chromosome"/>
</dbReference>
<gene>
    <name evidence="5" type="ORF">CLPA_c33960</name>
    <name evidence="6" type="ORF">CP6013_03784</name>
</gene>
<dbReference type="AlphaFoldDB" id="A0A0H3J8B6"/>
<dbReference type="SMART" id="SM00902">
    <property type="entry name" value="Fe_hyd_SSU"/>
    <property type="match status" value="1"/>
</dbReference>
<feature type="domain" description="4Fe-4S ferredoxin-type" evidence="4">
    <location>
        <begin position="19"/>
        <end position="48"/>
    </location>
</feature>
<reference evidence="6" key="2">
    <citation type="submission" date="2015-10" db="EMBL/GenBank/DDBJ databases">
        <title>Improved Draft Genome Sequence of Clostridium pasteurianum Strain ATCC 6013 (DSM 525) Using a Hybrid Next-Generation Sequencing Approach.</title>
        <authorList>
            <person name="Pyne M.E."/>
            <person name="Utturkar S.M."/>
            <person name="Brown S.D."/>
            <person name="Moo-Young M."/>
            <person name="Chung D.A."/>
            <person name="Chou P.C."/>
        </authorList>
    </citation>
    <scope>NUCLEOTIDE SEQUENCE</scope>
    <source>
        <strain evidence="6">ATCC 6013</strain>
    </source>
</reference>
<proteinExistence type="predicted"/>
<dbReference type="PANTHER" id="PTHR11615">
    <property type="entry name" value="NITRATE, FORMATE, IRON DEHYDROGENASE"/>
    <property type="match status" value="1"/>
</dbReference>
<dbReference type="GO" id="GO:0005506">
    <property type="term" value="F:iron ion binding"/>
    <property type="evidence" value="ECO:0007669"/>
    <property type="project" value="InterPro"/>
</dbReference>
<dbReference type="Pfam" id="PF00037">
    <property type="entry name" value="Fer4"/>
    <property type="match status" value="1"/>
</dbReference>
<keyword evidence="8" id="KW-1185">Reference proteome</keyword>
<dbReference type="SUPFAM" id="SSF53920">
    <property type="entry name" value="Fe-only hydrogenase"/>
    <property type="match status" value="1"/>
</dbReference>
<dbReference type="EMBL" id="JPGY02000001">
    <property type="protein sequence ID" value="KRU14525.1"/>
    <property type="molecule type" value="Genomic_DNA"/>
</dbReference>
<dbReference type="InterPro" id="IPR017896">
    <property type="entry name" value="4Fe4S_Fe-S-bd"/>
</dbReference>
<evidence type="ECO:0000313" key="8">
    <source>
        <dbReference type="Proteomes" id="UP000030905"/>
    </source>
</evidence>
<protein>
    <submittedName>
        <fullName evidence="6">Hydrogenase, Fe-only</fullName>
        <ecNumber evidence="5 6">1.12.7.2</ecNumber>
    </submittedName>
    <submittedName>
        <fullName evidence="5">Iron hydrogenase 1</fullName>
    </submittedName>
</protein>
<dbReference type="eggNOG" id="COG1146">
    <property type="taxonomic scope" value="Bacteria"/>
</dbReference>
<dbReference type="Pfam" id="PF02906">
    <property type="entry name" value="Fe_hyd_lg_C"/>
    <property type="match status" value="1"/>
</dbReference>
<sequence length="458" mass="50958">MNSKHKFTDIRVPIEKDNPSIMRHEELCVKCKVCKKVCTEEISVYGHYDLEKTGDKAICIYCGQCANVCPVYSITEVSDVQQVKDAINDPDKIVIFQTSPSVRVSLGEAFGMEPGTYVEDKMAAVLKNLGADYVFDTTFGADLTITEEASELVQRITSGNGTLPQFTSCCPAWVEFVEIYYPELINNLSSSKSPILMQGPTIKTYFAKKAAIDPKKIVNVAVTPCTAKKYEITRAEKNDAGKYYNDENIRDMDYVITVRELSNWIKEDKIEFKALQGAEFDSLLSRGSGGGIIFGITGGVMESAIRTAYYYITKKNPPKDLYNLEAVGNMDGIREAQVTIGDYTINIAIVHGTANARKLIEKVKSGEKKYDFVEVMTCRGGCIGGGGQPKVKIPMADKVRQKRIAGLYNKDQSVTQRLAHENPDITKVYDEFFKKPLSPLAEELLHTVYSSKKHILGE</sequence>
<dbReference type="GO" id="GO:0008901">
    <property type="term" value="F:ferredoxin hydrogenase activity"/>
    <property type="evidence" value="ECO:0007669"/>
    <property type="project" value="UniProtKB-EC"/>
</dbReference>
<dbReference type="GO" id="GO:0051536">
    <property type="term" value="F:iron-sulfur cluster binding"/>
    <property type="evidence" value="ECO:0007669"/>
    <property type="project" value="UniProtKB-KW"/>
</dbReference>
<dbReference type="Gene3D" id="3.30.70.20">
    <property type="match status" value="1"/>
</dbReference>
<dbReference type="InterPro" id="IPR009016">
    <property type="entry name" value="Fe_hydrogenase"/>
</dbReference>
<dbReference type="EMBL" id="CP009268">
    <property type="protein sequence ID" value="AJA53450.1"/>
    <property type="molecule type" value="Genomic_DNA"/>
</dbReference>
<dbReference type="InterPro" id="IPR013352">
    <property type="entry name" value="Fe_hydrogenase_subset"/>
</dbReference>
<dbReference type="KEGG" id="cpat:CLPA_c33960"/>
<evidence type="ECO:0000313" key="6">
    <source>
        <dbReference type="EMBL" id="KRU14525.1"/>
    </source>
</evidence>
<dbReference type="eggNOG" id="COG4624">
    <property type="taxonomic scope" value="Bacteria"/>
</dbReference>
<dbReference type="EC" id="1.12.7.2" evidence="5 6"/>
<dbReference type="SMR" id="A0A0H3J8B6"/>
<feature type="domain" description="4Fe-4S ferredoxin-type" evidence="4">
    <location>
        <begin position="50"/>
        <end position="79"/>
    </location>
</feature>
<evidence type="ECO:0000256" key="3">
    <source>
        <dbReference type="ARBA" id="ARBA00023014"/>
    </source>
</evidence>
<keyword evidence="3" id="KW-0411">Iron-sulfur</keyword>
<dbReference type="PATRIC" id="fig|1262449.3.peg.2962"/>
<dbReference type="GeneID" id="93075500"/>
<reference evidence="6 7" key="3">
    <citation type="journal article" name="Genome Announc.">
        <title>Improved Draft Genome Sequence of Clostridium pasteurianum Strain ATCC 6013 (DSM 525) Using a Hybrid Next-Generation Sequencing Approach.</title>
        <authorList>
            <person name="Pyne M.E."/>
            <person name="Utturkar S."/>
            <person name="Brown S.D."/>
            <person name="Moo-Young M."/>
            <person name="Chung D.A."/>
            <person name="Chou C.P."/>
        </authorList>
    </citation>
    <scope>NUCLEOTIDE SEQUENCE [LARGE SCALE GENOMIC DNA]</scope>
    <source>
        <strain evidence="6 7">ATCC 6013</strain>
    </source>
</reference>
<dbReference type="SUPFAM" id="SSF54862">
    <property type="entry name" value="4Fe-4S ferredoxins"/>
    <property type="match status" value="1"/>
</dbReference>
<evidence type="ECO:0000313" key="5">
    <source>
        <dbReference type="EMBL" id="AJA53450.1"/>
    </source>
</evidence>
<organism evidence="5 8">
    <name type="scientific">Clostridium pasteurianum DSM 525 = ATCC 6013</name>
    <dbReference type="NCBI Taxonomy" id="1262449"/>
    <lineage>
        <taxon>Bacteria</taxon>
        <taxon>Bacillati</taxon>
        <taxon>Bacillota</taxon>
        <taxon>Clostridia</taxon>
        <taxon>Eubacteriales</taxon>
        <taxon>Clostridiaceae</taxon>
        <taxon>Clostridium</taxon>
    </lineage>
</organism>
<keyword evidence="5" id="KW-0560">Oxidoreductase</keyword>
<keyword evidence="2" id="KW-0408">Iron</keyword>
<dbReference type="PROSITE" id="PS51379">
    <property type="entry name" value="4FE4S_FER_2"/>
    <property type="match status" value="2"/>
</dbReference>
<dbReference type="InterPro" id="IPR004108">
    <property type="entry name" value="Fe_hydrogenase_lsu_C"/>
</dbReference>
<dbReference type="NCBIfam" id="TIGR02512">
    <property type="entry name" value="FeFe_hydrog_A"/>
    <property type="match status" value="1"/>
</dbReference>
<evidence type="ECO:0000256" key="2">
    <source>
        <dbReference type="ARBA" id="ARBA00023004"/>
    </source>
</evidence>
<name>A0A0H3J8B6_CLOPA</name>
<dbReference type="InterPro" id="IPR036991">
    <property type="entry name" value="Fe_hydrogenase_ssu_sf"/>
</dbReference>